<feature type="transmembrane region" description="Helical" evidence="1">
    <location>
        <begin position="131"/>
        <end position="154"/>
    </location>
</feature>
<dbReference type="PANTHER" id="PTHR36834:SF1">
    <property type="entry name" value="INTEGRAL MEMBRANE PROTEIN"/>
    <property type="match status" value="1"/>
</dbReference>
<dbReference type="EMBL" id="CP124550">
    <property type="protein sequence ID" value="WIO46423.1"/>
    <property type="molecule type" value="Genomic_DNA"/>
</dbReference>
<dbReference type="Pfam" id="PF04892">
    <property type="entry name" value="VanZ"/>
    <property type="match status" value="1"/>
</dbReference>
<dbReference type="PANTHER" id="PTHR36834">
    <property type="entry name" value="MEMBRANE PROTEIN-RELATED"/>
    <property type="match status" value="1"/>
</dbReference>
<evidence type="ECO:0000259" key="2">
    <source>
        <dbReference type="Pfam" id="PF04892"/>
    </source>
</evidence>
<feature type="transmembrane region" description="Helical" evidence="1">
    <location>
        <begin position="45"/>
        <end position="65"/>
    </location>
</feature>
<feature type="domain" description="VanZ-like" evidence="2">
    <location>
        <begin position="52"/>
        <end position="181"/>
    </location>
</feature>
<protein>
    <submittedName>
        <fullName evidence="3">VanZ family protein</fullName>
    </submittedName>
</protein>
<feature type="transmembrane region" description="Helical" evidence="1">
    <location>
        <begin position="204"/>
        <end position="226"/>
    </location>
</feature>
<proteinExistence type="predicted"/>
<dbReference type="RefSeq" id="WP_376753951.1">
    <property type="nucleotide sequence ID" value="NZ_CP124550.1"/>
</dbReference>
<evidence type="ECO:0000256" key="1">
    <source>
        <dbReference type="SAM" id="Phobius"/>
    </source>
</evidence>
<dbReference type="Proteomes" id="UP001177295">
    <property type="component" value="Chromosome"/>
</dbReference>
<feature type="transmembrane region" description="Helical" evidence="1">
    <location>
        <begin position="102"/>
        <end position="124"/>
    </location>
</feature>
<keyword evidence="1" id="KW-0472">Membrane</keyword>
<feature type="transmembrane region" description="Helical" evidence="1">
    <location>
        <begin position="12"/>
        <end position="33"/>
    </location>
</feature>
<sequence length="280" mass="32033">MRHFLQPFSESFALSLVYWPFMCILLTIPFIIARLIARRRATWGYVIFSYTFVLYLLGLGLFTLYPMPDNPASFCAKQSLSPQLIPLHWIVDVAQPSKHITAALQIIANICFFMPLGAFVALYFRKHVRFAIVAGLGLSFLIEIAQLTGLFHIYPCSYRLFDVDDLAMNTLGAALGYAMTFRLKEYLKSQPLDAKPVKNNLANHFLAGCIDAVAIIFMASVSAMILRVHAPAIYQTSPQAIVILWWIMWEWIVPKICRGWTFGRYLVGVEKRKKRRQRSE</sequence>
<dbReference type="InterPro" id="IPR053150">
    <property type="entry name" value="Teicoplanin_resist-assoc"/>
</dbReference>
<feature type="transmembrane region" description="Helical" evidence="1">
    <location>
        <begin position="232"/>
        <end position="252"/>
    </location>
</feature>
<name>A0ABY8WW35_9BACT</name>
<organism evidence="3 4">
    <name type="scientific">Candidatus Southlakia epibionticum</name>
    <dbReference type="NCBI Taxonomy" id="3043284"/>
    <lineage>
        <taxon>Bacteria</taxon>
        <taxon>Candidatus Saccharimonadota</taxon>
        <taxon>Candidatus Saccharimonadia</taxon>
        <taxon>Candidatus Saccharimonadales</taxon>
        <taxon>Candidatus Saccharimonadaceae</taxon>
        <taxon>Candidatus Southlakia</taxon>
    </lineage>
</organism>
<keyword evidence="1" id="KW-1133">Transmembrane helix</keyword>
<accession>A0ABY8WW35</accession>
<keyword evidence="4" id="KW-1185">Reference proteome</keyword>
<keyword evidence="1" id="KW-0812">Transmembrane</keyword>
<feature type="transmembrane region" description="Helical" evidence="1">
    <location>
        <begin position="166"/>
        <end position="183"/>
    </location>
</feature>
<evidence type="ECO:0000313" key="3">
    <source>
        <dbReference type="EMBL" id="WIO46423.1"/>
    </source>
</evidence>
<reference evidence="3 4" key="1">
    <citation type="journal article" date="2023" name="Cell">
        <title>Genetic manipulation of Patescibacteria provides mechanistic insights into microbial dark matter and the epibiotic lifestyle.</title>
        <authorList>
            <person name="Wang Y."/>
            <person name="Gallagher L.A."/>
            <person name="Andrade P.A."/>
            <person name="Liu A."/>
            <person name="Humphreys I.R."/>
            <person name="Turkarslan S."/>
            <person name="Cutler K.J."/>
            <person name="Arrieta-Ortiz M.L."/>
            <person name="Li Y."/>
            <person name="Radey M.C."/>
            <person name="McLean J.S."/>
            <person name="Cong Q."/>
            <person name="Baker D."/>
            <person name="Baliga N.S."/>
            <person name="Peterson S.B."/>
            <person name="Mougous J.D."/>
        </authorList>
    </citation>
    <scope>NUCLEOTIDE SEQUENCE [LARGE SCALE GENOMIC DNA]</scope>
    <source>
        <strain evidence="3 4">ML1</strain>
    </source>
</reference>
<evidence type="ECO:0000313" key="4">
    <source>
        <dbReference type="Proteomes" id="UP001177295"/>
    </source>
</evidence>
<gene>
    <name evidence="3" type="ORF">SEML1_0827</name>
</gene>
<dbReference type="InterPro" id="IPR006976">
    <property type="entry name" value="VanZ-like"/>
</dbReference>